<dbReference type="EMBL" id="ML977521">
    <property type="protein sequence ID" value="KAF2123978.1"/>
    <property type="molecule type" value="Genomic_DNA"/>
</dbReference>
<keyword evidence="2" id="KW-1185">Reference proteome</keyword>
<organism evidence="1 2">
    <name type="scientific">Dothidotthia symphoricarpi CBS 119687</name>
    <dbReference type="NCBI Taxonomy" id="1392245"/>
    <lineage>
        <taxon>Eukaryota</taxon>
        <taxon>Fungi</taxon>
        <taxon>Dikarya</taxon>
        <taxon>Ascomycota</taxon>
        <taxon>Pezizomycotina</taxon>
        <taxon>Dothideomycetes</taxon>
        <taxon>Pleosporomycetidae</taxon>
        <taxon>Pleosporales</taxon>
        <taxon>Dothidotthiaceae</taxon>
        <taxon>Dothidotthia</taxon>
    </lineage>
</organism>
<dbReference type="RefSeq" id="XP_033518371.1">
    <property type="nucleotide sequence ID" value="XM_033670994.1"/>
</dbReference>
<reference evidence="1" key="1">
    <citation type="journal article" date="2020" name="Stud. Mycol.">
        <title>101 Dothideomycetes genomes: a test case for predicting lifestyles and emergence of pathogens.</title>
        <authorList>
            <person name="Haridas S."/>
            <person name="Albert R."/>
            <person name="Binder M."/>
            <person name="Bloem J."/>
            <person name="Labutti K."/>
            <person name="Salamov A."/>
            <person name="Andreopoulos B."/>
            <person name="Baker S."/>
            <person name="Barry K."/>
            <person name="Bills G."/>
            <person name="Bluhm B."/>
            <person name="Cannon C."/>
            <person name="Castanera R."/>
            <person name="Culley D."/>
            <person name="Daum C."/>
            <person name="Ezra D."/>
            <person name="Gonzalez J."/>
            <person name="Henrissat B."/>
            <person name="Kuo A."/>
            <person name="Liang C."/>
            <person name="Lipzen A."/>
            <person name="Lutzoni F."/>
            <person name="Magnuson J."/>
            <person name="Mondo S."/>
            <person name="Nolan M."/>
            <person name="Ohm R."/>
            <person name="Pangilinan J."/>
            <person name="Park H.-J."/>
            <person name="Ramirez L."/>
            <person name="Alfaro M."/>
            <person name="Sun H."/>
            <person name="Tritt A."/>
            <person name="Yoshinaga Y."/>
            <person name="Zwiers L.-H."/>
            <person name="Turgeon B."/>
            <person name="Goodwin S."/>
            <person name="Spatafora J."/>
            <person name="Crous P."/>
            <person name="Grigoriev I."/>
        </authorList>
    </citation>
    <scope>NUCLEOTIDE SEQUENCE</scope>
    <source>
        <strain evidence="1">CBS 119687</strain>
    </source>
</reference>
<accession>A0A6A5ZZW1</accession>
<evidence type="ECO:0000313" key="2">
    <source>
        <dbReference type="Proteomes" id="UP000799771"/>
    </source>
</evidence>
<dbReference type="Proteomes" id="UP000799771">
    <property type="component" value="Unassembled WGS sequence"/>
</dbReference>
<evidence type="ECO:0000313" key="1">
    <source>
        <dbReference type="EMBL" id="KAF2123978.1"/>
    </source>
</evidence>
<sequence>MKKRSSWSCASYQGSSHDSLCRSFAFLFLTSLLDRLLLFFPAFVSTLVLAVGPELVQRLPAVCPHRESHSLGSRIQLIDVHAPAYSALGPYIATYAQGHSPDSPALLRFVGLRHSPDLPHNALDRLHKAIANPTTTTSERQRAIAILTFPR</sequence>
<name>A0A6A5ZZW1_9PLEO</name>
<dbReference type="GeneID" id="54411426"/>
<gene>
    <name evidence="1" type="ORF">P153DRAFT_391016</name>
</gene>
<protein>
    <submittedName>
        <fullName evidence="1">Uncharacterized protein</fullName>
    </submittedName>
</protein>
<dbReference type="AlphaFoldDB" id="A0A6A5ZZW1"/>
<proteinExistence type="predicted"/>